<feature type="binding site" evidence="10">
    <location>
        <position position="50"/>
    </location>
    <ligand>
        <name>substrate</name>
    </ligand>
</feature>
<evidence type="ECO:0000256" key="10">
    <source>
        <dbReference type="HAMAP-Rule" id="MF_00453"/>
    </source>
</evidence>
<feature type="binding site" evidence="10">
    <location>
        <position position="191"/>
    </location>
    <ligand>
        <name>Mn(2+)</name>
        <dbReference type="ChEBI" id="CHEBI:29035"/>
    </ligand>
</feature>
<comment type="subcellular location">
    <subcellularLocation>
        <location evidence="10">Cytoplasm</location>
    </subcellularLocation>
</comment>
<dbReference type="NCBIfam" id="NF006821">
    <property type="entry name" value="PRK09344.1-3"/>
    <property type="match status" value="1"/>
</dbReference>
<keyword evidence="8 10" id="KW-0456">Lyase</keyword>
<protein>
    <recommendedName>
        <fullName evidence="3 10">Phosphoenolpyruvate carboxykinase (ATP)</fullName>
        <shortName evidence="10">PCK</shortName>
        <shortName evidence="10">PEP carboxykinase</shortName>
        <shortName evidence="10">PEPCK</shortName>
        <ecNumber evidence="3 10">4.1.1.49</ecNumber>
    </recommendedName>
</protein>
<evidence type="ECO:0000256" key="3">
    <source>
        <dbReference type="ARBA" id="ARBA00012363"/>
    </source>
</evidence>
<name>A0ABR5AK16_9BACL</name>
<keyword evidence="12" id="KW-1185">Reference proteome</keyword>
<dbReference type="PIRSF" id="PIRSF006294">
    <property type="entry name" value="PEP_crbxkin"/>
    <property type="match status" value="1"/>
</dbReference>
<keyword evidence="10" id="KW-0963">Cytoplasm</keyword>
<dbReference type="NCBIfam" id="NF006820">
    <property type="entry name" value="PRK09344.1-2"/>
    <property type="match status" value="1"/>
</dbReference>
<reference evidence="11 12" key="1">
    <citation type="submission" date="2014-12" db="EMBL/GenBank/DDBJ databases">
        <title>Draft genome sequence of Paenibacillus kamchatkensis strain B-2647.</title>
        <authorList>
            <person name="Karlyshev A.V."/>
            <person name="Kudryashova E.B."/>
        </authorList>
    </citation>
    <scope>NUCLEOTIDE SEQUENCE [LARGE SCALE GENOMIC DNA]</scope>
    <source>
        <strain evidence="11 12">VKM B-2647</strain>
    </source>
</reference>
<dbReference type="GO" id="GO:0004612">
    <property type="term" value="F:phosphoenolpyruvate carboxykinase (ATP) activity"/>
    <property type="evidence" value="ECO:0007669"/>
    <property type="project" value="UniProtKB-EC"/>
</dbReference>
<feature type="binding site" evidence="10">
    <location>
        <position position="210"/>
    </location>
    <ligand>
        <name>ATP</name>
        <dbReference type="ChEBI" id="CHEBI:30616"/>
    </ligand>
</feature>
<dbReference type="NCBIfam" id="TIGR00224">
    <property type="entry name" value="pckA"/>
    <property type="match status" value="1"/>
</dbReference>
<comment type="cofactor">
    <cofactor evidence="10">
        <name>Mn(2+)</name>
        <dbReference type="ChEBI" id="CHEBI:29035"/>
    </cofactor>
    <text evidence="10">Binds 1 Mn(2+) ion per subunit.</text>
</comment>
<evidence type="ECO:0000256" key="9">
    <source>
        <dbReference type="ARBA" id="ARBA00047371"/>
    </source>
</evidence>
<keyword evidence="4 10" id="KW-0312">Gluconeogenesis</keyword>
<feature type="binding site" evidence="10">
    <location>
        <position position="185"/>
    </location>
    <ligand>
        <name>substrate</name>
    </ligand>
</feature>
<sequence>MKVQGQLSNTIITHENLPAARLLELALKRSEGVLTREGALRVLTGAYTGRSPKDKYIVTEPSVEKDIAWGSVNQPMSQQQFERLYQKALRYMEQRELFVFDGFAGADEAHRLPIRVVTEYAWHNLFVRQLFIRPSEQELKTHRAEFTVIALPGLKADPAADGTRSETFICLSLERKIVLIGGTEYAGEMKKSIFTVLNYTLPQQGVLPMHCSANVGEKGDVALFFGLSGTGKTTLSADPNRRLIGDDEHGWSERGVFNFEGGCYAKCAGLSEAKEPQIWKAIREGAVLENVALDPETGIADYDDTSITENTRAAYPIEHIPNALVPGVSGHPNVIIFLTADAFGVLPPIAKLTKEQAIYHFLSGYTSKLAGTERGVTEPEATFSTCFGSPFLPLHPTVYADMLADKIDKHQTRIYLINTGWSGGPYGVGERIRLSYTRAMVAAALDGTIEQAEFAPDPIFGVFCPDRVQGVPSEVLRPRDTWADQSEYEHQARELASRFIRNFAKFGDAGAKLIQAGPRL</sequence>
<keyword evidence="5 10" id="KW-0547">Nucleotide-binding</keyword>
<feature type="binding site" evidence="10">
    <location>
        <position position="191"/>
    </location>
    <ligand>
        <name>substrate</name>
    </ligand>
</feature>
<comment type="function">
    <text evidence="10">Involved in the gluconeogenesis. Catalyzes the conversion of oxaloacetate (OAA) to phosphoenolpyruvate (PEP) through direct phosphoryl transfer between the nucleoside triphosphate and OAA.</text>
</comment>
<evidence type="ECO:0000256" key="6">
    <source>
        <dbReference type="ARBA" id="ARBA00022793"/>
    </source>
</evidence>
<dbReference type="EMBL" id="JXAK01000010">
    <property type="protein sequence ID" value="KIL41359.1"/>
    <property type="molecule type" value="Genomic_DNA"/>
</dbReference>
<proteinExistence type="inferred from homology"/>
<evidence type="ECO:0000256" key="5">
    <source>
        <dbReference type="ARBA" id="ARBA00022741"/>
    </source>
</evidence>
<dbReference type="SUPFAM" id="SSF68923">
    <property type="entry name" value="PEP carboxykinase N-terminal domain"/>
    <property type="match status" value="1"/>
</dbReference>
<dbReference type="InterPro" id="IPR001272">
    <property type="entry name" value="PEP_carboxykinase_ATP"/>
</dbReference>
<feature type="binding site" evidence="10">
    <location>
        <position position="191"/>
    </location>
    <ligand>
        <name>ATP</name>
        <dbReference type="ChEBI" id="CHEBI:30616"/>
    </ligand>
</feature>
<dbReference type="CDD" id="cd00484">
    <property type="entry name" value="PEPCK_ATP"/>
    <property type="match status" value="1"/>
</dbReference>
<evidence type="ECO:0000256" key="1">
    <source>
        <dbReference type="ARBA" id="ARBA00004742"/>
    </source>
</evidence>
<accession>A0ABR5AK16</accession>
<dbReference type="SUPFAM" id="SSF53795">
    <property type="entry name" value="PEP carboxykinase-like"/>
    <property type="match status" value="1"/>
</dbReference>
<keyword evidence="6 10" id="KW-0210">Decarboxylase</keyword>
<feature type="binding site" evidence="10">
    <location>
        <position position="312"/>
    </location>
    <ligand>
        <name>ATP</name>
        <dbReference type="ChEBI" id="CHEBI:30616"/>
    </ligand>
</feature>
<dbReference type="RefSeq" id="WP_041047065.1">
    <property type="nucleotide sequence ID" value="NZ_JXAK01000010.1"/>
</dbReference>
<keyword evidence="7 10" id="KW-0067">ATP-binding</keyword>
<feature type="binding site" evidence="10">
    <location>
        <position position="210"/>
    </location>
    <ligand>
        <name>Mn(2+)</name>
        <dbReference type="ChEBI" id="CHEBI:29035"/>
    </ligand>
</feature>
<dbReference type="Proteomes" id="UP000031967">
    <property type="component" value="Unassembled WGS sequence"/>
</dbReference>
<feature type="binding site" evidence="10">
    <location>
        <begin position="431"/>
        <end position="432"/>
    </location>
    <ligand>
        <name>ATP</name>
        <dbReference type="ChEBI" id="CHEBI:30616"/>
    </ligand>
</feature>
<gene>
    <name evidence="10" type="primary">pckA</name>
    <name evidence="11" type="ORF">SD70_07930</name>
</gene>
<dbReference type="HAMAP" id="MF_00453">
    <property type="entry name" value="PEPCK_ATP"/>
    <property type="match status" value="1"/>
</dbReference>
<comment type="caution">
    <text evidence="11">The sequence shown here is derived from an EMBL/GenBank/DDBJ whole genome shotgun (WGS) entry which is preliminary data.</text>
</comment>
<comment type="catalytic activity">
    <reaction evidence="9 10">
        <text>oxaloacetate + ATP = phosphoenolpyruvate + ADP + CO2</text>
        <dbReference type="Rhea" id="RHEA:18617"/>
        <dbReference type="ChEBI" id="CHEBI:16452"/>
        <dbReference type="ChEBI" id="CHEBI:16526"/>
        <dbReference type="ChEBI" id="CHEBI:30616"/>
        <dbReference type="ChEBI" id="CHEBI:58702"/>
        <dbReference type="ChEBI" id="CHEBI:456216"/>
        <dbReference type="EC" id="4.1.1.49"/>
    </reaction>
</comment>
<feature type="binding site" evidence="10">
    <location>
        <position position="312"/>
    </location>
    <ligand>
        <name>substrate</name>
    </ligand>
</feature>
<dbReference type="PANTHER" id="PTHR30031:SF0">
    <property type="entry name" value="PHOSPHOENOLPYRUVATE CARBOXYKINASE (ATP)"/>
    <property type="match status" value="1"/>
</dbReference>
<dbReference type="PROSITE" id="PS00532">
    <property type="entry name" value="PEPCK_ATP"/>
    <property type="match status" value="1"/>
</dbReference>
<dbReference type="Pfam" id="PF01293">
    <property type="entry name" value="PEPCK_ATP"/>
    <property type="match status" value="1"/>
</dbReference>
<dbReference type="InterPro" id="IPR008210">
    <property type="entry name" value="PEP_carboxykinase_N"/>
</dbReference>
<organism evidence="11 12">
    <name type="scientific">Gordoniibacillus kamchatkensis</name>
    <dbReference type="NCBI Taxonomy" id="1590651"/>
    <lineage>
        <taxon>Bacteria</taxon>
        <taxon>Bacillati</taxon>
        <taxon>Bacillota</taxon>
        <taxon>Bacilli</taxon>
        <taxon>Bacillales</taxon>
        <taxon>Paenibacillaceae</taxon>
        <taxon>Gordoniibacillus</taxon>
    </lineage>
</organism>
<comment type="pathway">
    <text evidence="1 10">Carbohydrate biosynthesis; gluconeogenesis.</text>
</comment>
<dbReference type="Gene3D" id="3.90.228.20">
    <property type="match status" value="1"/>
</dbReference>
<evidence type="ECO:0000256" key="8">
    <source>
        <dbReference type="ARBA" id="ARBA00023239"/>
    </source>
</evidence>
<evidence type="ECO:0000256" key="4">
    <source>
        <dbReference type="ARBA" id="ARBA00022432"/>
    </source>
</evidence>
<evidence type="ECO:0000313" key="12">
    <source>
        <dbReference type="Proteomes" id="UP000031967"/>
    </source>
</evidence>
<keyword evidence="10" id="KW-0479">Metal-binding</keyword>
<evidence type="ECO:0000256" key="2">
    <source>
        <dbReference type="ARBA" id="ARBA00006052"/>
    </source>
</evidence>
<evidence type="ECO:0000256" key="7">
    <source>
        <dbReference type="ARBA" id="ARBA00022840"/>
    </source>
</evidence>
<dbReference type="Gene3D" id="2.170.8.10">
    <property type="entry name" value="Phosphoenolpyruvate Carboxykinase, domain 2"/>
    <property type="match status" value="1"/>
</dbReference>
<feature type="binding site" evidence="10">
    <location>
        <begin position="226"/>
        <end position="234"/>
    </location>
    <ligand>
        <name>ATP</name>
        <dbReference type="ChEBI" id="CHEBI:30616"/>
    </ligand>
</feature>
<feature type="binding site" evidence="10">
    <location>
        <position position="437"/>
    </location>
    <ligand>
        <name>ATP</name>
        <dbReference type="ChEBI" id="CHEBI:30616"/>
    </ligand>
</feature>
<comment type="similarity">
    <text evidence="2 10">Belongs to the phosphoenolpyruvate carboxykinase (ATP) family.</text>
</comment>
<dbReference type="PANTHER" id="PTHR30031">
    <property type="entry name" value="PHOSPHOENOLPYRUVATE CARBOXYKINASE ATP"/>
    <property type="match status" value="1"/>
</dbReference>
<evidence type="ECO:0000313" key="11">
    <source>
        <dbReference type="EMBL" id="KIL41359.1"/>
    </source>
</evidence>
<keyword evidence="10" id="KW-0464">Manganese</keyword>
<dbReference type="InterPro" id="IPR013035">
    <property type="entry name" value="PEP_carboxykinase_C"/>
</dbReference>
<feature type="binding site" evidence="10">
    <location>
        <position position="247"/>
    </location>
    <ligand>
        <name>Mn(2+)</name>
        <dbReference type="ChEBI" id="CHEBI:29035"/>
    </ligand>
</feature>
<dbReference type="Gene3D" id="3.40.449.10">
    <property type="entry name" value="Phosphoenolpyruvate Carboxykinase, domain 1"/>
    <property type="match status" value="1"/>
</dbReference>
<dbReference type="InterPro" id="IPR015994">
    <property type="entry name" value="PEPCK_ATP_CS"/>
</dbReference>
<feature type="binding site" evidence="10">
    <location>
        <position position="275"/>
    </location>
    <ligand>
        <name>ATP</name>
        <dbReference type="ChEBI" id="CHEBI:30616"/>
    </ligand>
</feature>
<dbReference type="EC" id="4.1.1.49" evidence="3 10"/>